<reference evidence="2" key="1">
    <citation type="journal article" date="2020" name="Mol. Plant Microbe Interact.">
        <title>Genome Sequence of the Biocontrol Agent Coniothyrium minitans strain Conio (IMI 134523).</title>
        <authorList>
            <person name="Patel D."/>
            <person name="Shittu T.A."/>
            <person name="Baroncelli R."/>
            <person name="Muthumeenakshi S."/>
            <person name="Osborne T.H."/>
            <person name="Janganan T.K."/>
            <person name="Sreenivasaprasad S."/>
        </authorList>
    </citation>
    <scope>NUCLEOTIDE SEQUENCE</scope>
    <source>
        <strain evidence="2">Conio</strain>
    </source>
</reference>
<evidence type="ECO:0008006" key="4">
    <source>
        <dbReference type="Google" id="ProtNLM"/>
    </source>
</evidence>
<organism evidence="2 3">
    <name type="scientific">Paraphaeosphaeria minitans</name>
    <dbReference type="NCBI Taxonomy" id="565426"/>
    <lineage>
        <taxon>Eukaryota</taxon>
        <taxon>Fungi</taxon>
        <taxon>Dikarya</taxon>
        <taxon>Ascomycota</taxon>
        <taxon>Pezizomycotina</taxon>
        <taxon>Dothideomycetes</taxon>
        <taxon>Pleosporomycetidae</taxon>
        <taxon>Pleosporales</taxon>
        <taxon>Massarineae</taxon>
        <taxon>Didymosphaeriaceae</taxon>
        <taxon>Paraphaeosphaeria</taxon>
    </lineage>
</organism>
<keyword evidence="1" id="KW-0732">Signal</keyword>
<keyword evidence="3" id="KW-1185">Reference proteome</keyword>
<sequence>MATILVLWCLLAASVGCTLAADCPASRLHLTEAPYQNYFLSDCITSSHVIVTSPDANTNNSNAKPRLLVAWPAGNSGAAAYFEAENNETLGLHLESSTTDGEVLETVNEPAPDGAKNENARVGVKGLIRFNTPALLTLPILGSIRSIRDYSEGGGILSPDVQNAVVTEKFGSDGGQFYRTWFDGVTTTWIDFTPASGAEAVQIITGDKWKLRFGTGTYAFRATFNYPQSDQLSASEVLNNASQGLVKESVELITSLSFLSYSNKLLAGSWRFLTYFGRDSMLSALLMQNILSQGEGGALEAIIGAVIERINNTDGTVCHEENLGDYASFLARQKGIDSSAPACDYKMVDTDFLLPVLMRDYFINTDTGRSRAAPFLTKKATFLEENAGVAYCELAQRTAEKIMNTTAPFVSSHVASNLIHLKDGESVGEWRDSGSGLGGGRIPYDVNTALVPAGLRAIATLSQAGIFPDHPEWADTADKYAQVWEDETLRFFEVSVSQSDAQQLVEQYVSDAALAGPPNTDQITGNITFYSLALGGVNNKPVRVMNTDDCFRHFLLNTTDQDQLSLFLDQTADHILQNFPVGLSTDVGLFVANPAYAGDKSISDQFKNSDYHGTVVWSWQLAMMAAGLGRQLARCDADGAPDFCNTDLRSKARDAYKALWDKIDKNRAQLSGEVWSWEYNNGYQPVPLSAFSTTESDIIQLWSLTFLAVHEEDV</sequence>
<feature type="signal peptide" evidence="1">
    <location>
        <begin position="1"/>
        <end position="20"/>
    </location>
</feature>
<dbReference type="SUPFAM" id="SSF48208">
    <property type="entry name" value="Six-hairpin glycosidases"/>
    <property type="match status" value="1"/>
</dbReference>
<proteinExistence type="predicted"/>
<evidence type="ECO:0000256" key="1">
    <source>
        <dbReference type="SAM" id="SignalP"/>
    </source>
</evidence>
<gene>
    <name evidence="2" type="ORF">PMIN01_01179</name>
</gene>
<dbReference type="EMBL" id="WJXW01000001">
    <property type="protein sequence ID" value="KAF9741640.1"/>
    <property type="molecule type" value="Genomic_DNA"/>
</dbReference>
<evidence type="ECO:0000313" key="2">
    <source>
        <dbReference type="EMBL" id="KAF9741640.1"/>
    </source>
</evidence>
<dbReference type="InterPro" id="IPR008928">
    <property type="entry name" value="6-hairpin_glycosidase_sf"/>
</dbReference>
<evidence type="ECO:0000313" key="3">
    <source>
        <dbReference type="Proteomes" id="UP000756921"/>
    </source>
</evidence>
<name>A0A9P6KWP5_9PLEO</name>
<accession>A0A9P6KWP5</accession>
<dbReference type="Proteomes" id="UP000756921">
    <property type="component" value="Unassembled WGS sequence"/>
</dbReference>
<protein>
    <recommendedName>
        <fullName evidence="4">Glycogen debranching enzyme</fullName>
    </recommendedName>
</protein>
<dbReference type="OrthoDB" id="2591256at2759"/>
<dbReference type="GO" id="GO:0005975">
    <property type="term" value="P:carbohydrate metabolic process"/>
    <property type="evidence" value="ECO:0007669"/>
    <property type="project" value="InterPro"/>
</dbReference>
<feature type="chain" id="PRO_5040238297" description="Glycogen debranching enzyme" evidence="1">
    <location>
        <begin position="21"/>
        <end position="714"/>
    </location>
</feature>
<dbReference type="AlphaFoldDB" id="A0A9P6KWP5"/>
<comment type="caution">
    <text evidence="2">The sequence shown here is derived from an EMBL/GenBank/DDBJ whole genome shotgun (WGS) entry which is preliminary data.</text>
</comment>